<sequence>MVKYTNPELTDIWCSSTGKLYQMLMQPGVCIDVEGPKWVRLEEESRKSKPRRRGADLRIPDGRFVKNQTPECGVKFHAWISSSTVGPRKSPRNVQVSRDVDRPVTIKARVKEKFFCFSEASASFQAEHLPLQLNWTRDSLTSALKILICVCARWCRLDHSAMNSAAIVSGFVMLLVIGGVLSSPKAAIYIDNGFDQTAIEREISKVEKHEMELEILNLLGLPNRPKRISKSLKRSAPKFLLDVYKSLMEKENEGHSRSKRSVDLNLSGEEQNAIDESDVIMTFESINHHVSSVRHERGKRLWFNVSEMPIAENVVGAELRIYQKEINATKRAKNLYTVTVYELVNTDSGERELEYISSVNTTGHFTGWLGLNLTACLPTWVAFPDSNKGLYLSVHPVDKPGREIRPEDIGLTTVKGDDETQPFMVAFLKATNHVQTKRFIRDVSTRRRVKKSDYASMMRDQLQPPTWRTCRIHTLYISFKDLQWQDWIIAPEGYAAYYCAGECSFPLNAHMNATNHAIVQTLVHLMNPLKYPKACCAPTKLTPISVLYFLDDTNVILKKYKKMVIFTRNSNNDGGGDVAVAEGLTGDPDAMDDTKQNNFCRLRQKRFEENSSVVGARKPSAFRPSAASPKKVSFTAMFVEEKIVKKRRIPMSQHSVCSVALALEPSDERKKNSWINVSRFQQRPRSPLTFLPSSWSSVDSKHVVLAAQSVVTTVSSLSEYHSEGYHPKNDGVGVSLVTYTVMNFSFWGFLAATSSRPRMDVTSGQIRSDSSIGHICWSVCHQQELSDFLKIFQDANYSIYEAIKLLPLIRARRHFLISELARCTNWTVKRSSRPSPKPAPLSPNCLIVDEIFPGSSTIYCRFFILEEREPEIPPRSVSPRSLRHSYQQVRYQSPAVVITTIMVEHRRSTLEEETVAQESAKSCGKCCFFGLGSSLDGEKCFPSWRNRNSRRLRNGQRENSTVVTKGTAEAGSGAVDGSRLRFLVSAFTLNDFGSLRPISRGLPFDLNHVRVPWASIGMQQEAKFAIRPRQRTSRVSSRRWLRQIVSEKRDVTVRSPEIASIDLVWAFNSSRDVSVAVAVLAAFDEEGVAVRSRLFNFDILEVNASGTASTERTGSCFVIVTTGGISLVFVSSCANASNYIPRIAPDRSTVVERPSFDTFNKNGRRTMDSGAINGVPRGSSIKRDGSGCLLLSRCLRGSRGVRAGESARDKFELAEWDWEREGFALKAIREMQNYERTRRMKAKQRASVKWLLSKAFNNKVPENLREPFYRDHENQERLKPQIVGALANAEIYCMALGNIYSDPNYHNLNHWAILQTLARKGVYVSEPSDAQLTETTLIQTNPLRMLQAVNLASNCNEAMQINGIQSKMEMFVAEIVGKWWPSGSEELFDGVNCGVAVGIVTL</sequence>
<dbReference type="PRINTS" id="PR00669">
    <property type="entry name" value="INHIBINA"/>
</dbReference>
<evidence type="ECO:0000256" key="7">
    <source>
        <dbReference type="ARBA" id="ARBA00023157"/>
    </source>
</evidence>
<comment type="similarity">
    <text evidence="2 9">Belongs to the TGF-beta family.</text>
</comment>
<evidence type="ECO:0000256" key="6">
    <source>
        <dbReference type="ARBA" id="ARBA00023030"/>
    </source>
</evidence>
<keyword evidence="3" id="KW-0202">Cytokine</keyword>
<dbReference type="GO" id="GO:0005125">
    <property type="term" value="F:cytokine activity"/>
    <property type="evidence" value="ECO:0007669"/>
    <property type="project" value="UniProtKB-KW"/>
</dbReference>
<dbReference type="PANTHER" id="PTHR11848">
    <property type="entry name" value="TGF-BETA FAMILY"/>
    <property type="match status" value="1"/>
</dbReference>
<evidence type="ECO:0000313" key="12">
    <source>
        <dbReference type="Proteomes" id="UP000719412"/>
    </source>
</evidence>
<proteinExistence type="inferred from homology"/>
<dbReference type="EMBL" id="JABDTM020027751">
    <property type="protein sequence ID" value="KAH0810038.1"/>
    <property type="molecule type" value="Genomic_DNA"/>
</dbReference>
<organism evidence="11 12">
    <name type="scientific">Tenebrio molitor</name>
    <name type="common">Yellow mealworm beetle</name>
    <dbReference type="NCBI Taxonomy" id="7067"/>
    <lineage>
        <taxon>Eukaryota</taxon>
        <taxon>Metazoa</taxon>
        <taxon>Ecdysozoa</taxon>
        <taxon>Arthropoda</taxon>
        <taxon>Hexapoda</taxon>
        <taxon>Insecta</taxon>
        <taxon>Pterygota</taxon>
        <taxon>Neoptera</taxon>
        <taxon>Endopterygota</taxon>
        <taxon>Coleoptera</taxon>
        <taxon>Polyphaga</taxon>
        <taxon>Cucujiformia</taxon>
        <taxon>Tenebrionidae</taxon>
        <taxon>Tenebrio</taxon>
    </lineage>
</organism>
<dbReference type="GO" id="GO:0005615">
    <property type="term" value="C:extracellular space"/>
    <property type="evidence" value="ECO:0007669"/>
    <property type="project" value="UniProtKB-KW"/>
</dbReference>
<feature type="domain" description="TGF-beta family profile" evidence="10">
    <location>
        <begin position="448"/>
        <end position="571"/>
    </location>
</feature>
<keyword evidence="5" id="KW-0732">Signal</keyword>
<evidence type="ECO:0000256" key="3">
    <source>
        <dbReference type="ARBA" id="ARBA00022514"/>
    </source>
</evidence>
<name>A0A8J6L8U2_TENMO</name>
<evidence type="ECO:0000256" key="1">
    <source>
        <dbReference type="ARBA" id="ARBA00004613"/>
    </source>
</evidence>
<dbReference type="InterPro" id="IPR058042">
    <property type="entry name" value="CAMSAP_N"/>
</dbReference>
<evidence type="ECO:0000259" key="10">
    <source>
        <dbReference type="PROSITE" id="PS51362"/>
    </source>
</evidence>
<dbReference type="Proteomes" id="UP000719412">
    <property type="component" value="Unassembled WGS sequence"/>
</dbReference>
<dbReference type="InterPro" id="IPR001839">
    <property type="entry name" value="TGF-b_C"/>
</dbReference>
<accession>A0A8J6L8U2</accession>
<gene>
    <name evidence="11" type="ORF">GEV33_012753</name>
</gene>
<dbReference type="PANTHER" id="PTHR11848:SF310">
    <property type="entry name" value="PROTEIN 60A-RELATED"/>
    <property type="match status" value="1"/>
</dbReference>
<dbReference type="InterPro" id="IPR017948">
    <property type="entry name" value="TGFb_CS"/>
</dbReference>
<evidence type="ECO:0000256" key="2">
    <source>
        <dbReference type="ARBA" id="ARBA00006656"/>
    </source>
</evidence>
<dbReference type="SMART" id="SM00204">
    <property type="entry name" value="TGFB"/>
    <property type="match status" value="1"/>
</dbReference>
<keyword evidence="8" id="KW-0325">Glycoprotein</keyword>
<evidence type="ECO:0000256" key="5">
    <source>
        <dbReference type="ARBA" id="ARBA00022729"/>
    </source>
</evidence>
<evidence type="ECO:0000256" key="8">
    <source>
        <dbReference type="ARBA" id="ARBA00023180"/>
    </source>
</evidence>
<comment type="subcellular location">
    <subcellularLocation>
        <location evidence="1">Secreted</location>
    </subcellularLocation>
</comment>
<dbReference type="PROSITE" id="PS00250">
    <property type="entry name" value="TGF_BETA_1"/>
    <property type="match status" value="1"/>
</dbReference>
<dbReference type="Pfam" id="PF00688">
    <property type="entry name" value="TGFb_propeptide"/>
    <property type="match status" value="1"/>
</dbReference>
<dbReference type="Gene3D" id="2.10.90.10">
    <property type="entry name" value="Cystine-knot cytokines"/>
    <property type="match status" value="1"/>
</dbReference>
<dbReference type="CDD" id="cd13761">
    <property type="entry name" value="TGF_beta_BMP5_like"/>
    <property type="match status" value="1"/>
</dbReference>
<dbReference type="Gene3D" id="2.60.120.970">
    <property type="match status" value="1"/>
</dbReference>
<reference evidence="11" key="1">
    <citation type="journal article" date="2020" name="J Insects Food Feed">
        <title>The yellow mealworm (Tenebrio molitor) genome: a resource for the emerging insects as food and feed industry.</title>
        <authorList>
            <person name="Eriksson T."/>
            <person name="Andere A."/>
            <person name="Kelstrup H."/>
            <person name="Emery V."/>
            <person name="Picard C."/>
        </authorList>
    </citation>
    <scope>NUCLEOTIDE SEQUENCE</scope>
    <source>
        <strain evidence="11">Stoneville</strain>
        <tissue evidence="11">Whole head</tissue>
    </source>
</reference>
<evidence type="ECO:0000256" key="4">
    <source>
        <dbReference type="ARBA" id="ARBA00022525"/>
    </source>
</evidence>
<dbReference type="InterPro" id="IPR015615">
    <property type="entry name" value="TGF-beta-rel"/>
</dbReference>
<dbReference type="GO" id="GO:0032502">
    <property type="term" value="P:developmental process"/>
    <property type="evidence" value="ECO:0007669"/>
    <property type="project" value="UniProtKB-ARBA"/>
</dbReference>
<keyword evidence="6 9" id="KW-0339">Growth factor</keyword>
<reference evidence="11" key="2">
    <citation type="submission" date="2021-08" db="EMBL/GenBank/DDBJ databases">
        <authorList>
            <person name="Eriksson T."/>
        </authorList>
    </citation>
    <scope>NUCLEOTIDE SEQUENCE</scope>
    <source>
        <strain evidence="11">Stoneville</strain>
        <tissue evidence="11">Whole head</tissue>
    </source>
</reference>
<dbReference type="InterPro" id="IPR029034">
    <property type="entry name" value="Cystine-knot_cytokine"/>
</dbReference>
<dbReference type="PROSITE" id="PS51362">
    <property type="entry name" value="TGF_BETA_2"/>
    <property type="match status" value="1"/>
</dbReference>
<dbReference type="GO" id="GO:0008083">
    <property type="term" value="F:growth factor activity"/>
    <property type="evidence" value="ECO:0007669"/>
    <property type="project" value="UniProtKB-KW"/>
</dbReference>
<keyword evidence="12" id="KW-1185">Reference proteome</keyword>
<dbReference type="SUPFAM" id="SSF57501">
    <property type="entry name" value="Cystine-knot cytokines"/>
    <property type="match status" value="1"/>
</dbReference>
<dbReference type="Pfam" id="PF25532">
    <property type="entry name" value="CH_CAMSAP2_N"/>
    <property type="match status" value="1"/>
</dbReference>
<keyword evidence="7" id="KW-1015">Disulfide bond</keyword>
<dbReference type="FunFam" id="2.10.90.10:FF:000003">
    <property type="entry name" value="Bone morphogenetic protein 5"/>
    <property type="match status" value="1"/>
</dbReference>
<evidence type="ECO:0000313" key="11">
    <source>
        <dbReference type="EMBL" id="KAH0810038.1"/>
    </source>
</evidence>
<dbReference type="InterPro" id="IPR001111">
    <property type="entry name" value="TGF-b_propeptide"/>
</dbReference>
<keyword evidence="4" id="KW-0964">Secreted</keyword>
<protein>
    <recommendedName>
        <fullName evidence="10">TGF-beta family profile domain-containing protein</fullName>
    </recommendedName>
</protein>
<dbReference type="Pfam" id="PF00019">
    <property type="entry name" value="TGF_beta"/>
    <property type="match status" value="1"/>
</dbReference>
<comment type="caution">
    <text evidence="11">The sequence shown here is derived from an EMBL/GenBank/DDBJ whole genome shotgun (WGS) entry which is preliminary data.</text>
</comment>
<evidence type="ECO:0000256" key="9">
    <source>
        <dbReference type="RuleBase" id="RU000354"/>
    </source>
</evidence>